<name>N1W7Y7_9LEPT</name>
<evidence type="ECO:0000313" key="1">
    <source>
        <dbReference type="EMBL" id="EMY76346.1"/>
    </source>
</evidence>
<sequence length="296" mass="34330">MNSNLRIYLKKLIYKLLPPIFFDLLKFARTRLNTRVKFGKQPGSLRIGFNGIYETWEEAAKLCGSYDSEKIIEKCKQSVLKVKQGHAAYERDSVLFDKIQYSWPLTSALLYAGTMTNDELNVLDFGGSFGSSYYQNRIFLQGMRALSWNIVEQSNFVQVGNAFFKDDILHFYDSIEACVRDRKINAFLASSSFPYIKDPFALIKKIIDYEFPYIIIDRTYFIDLPKSVVSAQRVSPEIYEASYPAWFFNFEEFVSLFDKKYKLAADFNSYLQAVETLDGIPTREMGMIFEIKDIGK</sequence>
<dbReference type="EMBL" id="AOHC02000052">
    <property type="protein sequence ID" value="EMY76346.1"/>
    <property type="molecule type" value="Genomic_DNA"/>
</dbReference>
<protein>
    <submittedName>
        <fullName evidence="1">Methyltransferase, TIGR04325 family</fullName>
        <ecNumber evidence="1">2.1.1.-</ecNumber>
    </submittedName>
</protein>
<dbReference type="RefSeq" id="WP_003009872.1">
    <property type="nucleotide sequence ID" value="NZ_AOHC02000052.1"/>
</dbReference>
<organism evidence="1 2">
    <name type="scientific">Leptospira weilii serovar Ranarum str. ICFT</name>
    <dbReference type="NCBI Taxonomy" id="1218598"/>
    <lineage>
        <taxon>Bacteria</taxon>
        <taxon>Pseudomonadati</taxon>
        <taxon>Spirochaetota</taxon>
        <taxon>Spirochaetia</taxon>
        <taxon>Leptospirales</taxon>
        <taxon>Leptospiraceae</taxon>
        <taxon>Leptospira</taxon>
    </lineage>
</organism>
<proteinExistence type="predicted"/>
<dbReference type="EC" id="2.1.1.-" evidence="1"/>
<dbReference type="STRING" id="1218598.LEP1GSC060_1509"/>
<dbReference type="InterPro" id="IPR027612">
    <property type="entry name" value="Put_MTase_LIC12133"/>
</dbReference>
<dbReference type="GO" id="GO:0008168">
    <property type="term" value="F:methyltransferase activity"/>
    <property type="evidence" value="ECO:0007669"/>
    <property type="project" value="UniProtKB-KW"/>
</dbReference>
<dbReference type="OrthoDB" id="118271at2"/>
<dbReference type="NCBIfam" id="TIGR04325">
    <property type="entry name" value="MTase_LIC12133"/>
    <property type="match status" value="1"/>
</dbReference>
<evidence type="ECO:0000313" key="2">
    <source>
        <dbReference type="Proteomes" id="UP000012313"/>
    </source>
</evidence>
<accession>N1W7Y7</accession>
<dbReference type="Proteomes" id="UP000012313">
    <property type="component" value="Unassembled WGS sequence"/>
</dbReference>
<dbReference type="GO" id="GO:0032259">
    <property type="term" value="P:methylation"/>
    <property type="evidence" value="ECO:0007669"/>
    <property type="project" value="UniProtKB-KW"/>
</dbReference>
<keyword evidence="1" id="KW-0808">Transferase</keyword>
<comment type="caution">
    <text evidence="1">The sequence shown here is derived from an EMBL/GenBank/DDBJ whole genome shotgun (WGS) entry which is preliminary data.</text>
</comment>
<keyword evidence="1" id="KW-0489">Methyltransferase</keyword>
<dbReference type="AlphaFoldDB" id="N1W7Y7"/>
<keyword evidence="2" id="KW-1185">Reference proteome</keyword>
<reference evidence="1" key="1">
    <citation type="submission" date="2013-03" db="EMBL/GenBank/DDBJ databases">
        <authorList>
            <person name="Harkins D.M."/>
            <person name="Durkin A.S."/>
            <person name="Brinkac L.M."/>
            <person name="Haft D.H."/>
            <person name="Selengut J.D."/>
            <person name="Sanka R."/>
            <person name="DePew J."/>
            <person name="Purushe J."/>
            <person name="Hartskeerl R.A."/>
            <person name="Ahmed A."/>
            <person name="van der Linden H."/>
            <person name="Goris M.G.A."/>
            <person name="Vinetz J.M."/>
            <person name="Sutton G.G."/>
            <person name="Nierman W.C."/>
            <person name="Fouts D.E."/>
        </authorList>
    </citation>
    <scope>NUCLEOTIDE SEQUENCE [LARGE SCALE GENOMIC DNA]</scope>
    <source>
        <strain evidence="1">ICFT</strain>
    </source>
</reference>
<gene>
    <name evidence="1" type="ORF">LEP1GSC060_1509</name>
</gene>